<evidence type="ECO:0000256" key="1">
    <source>
        <dbReference type="SAM" id="MobiDB-lite"/>
    </source>
</evidence>
<comment type="caution">
    <text evidence="2">The sequence shown here is derived from an EMBL/GenBank/DDBJ whole genome shotgun (WGS) entry which is preliminary data.</text>
</comment>
<dbReference type="EMBL" id="CABDUW010001792">
    <property type="protein sequence ID" value="VTJ84059.1"/>
    <property type="molecule type" value="Genomic_DNA"/>
</dbReference>
<feature type="non-terminal residue" evidence="2">
    <location>
        <position position="1"/>
    </location>
</feature>
<dbReference type="Proteomes" id="UP000335636">
    <property type="component" value="Unassembled WGS sequence"/>
</dbReference>
<accession>A0A5E4CSC9</accession>
<sequence>ITVAVPPQGFRPQCQSRSPTCSPTQDYQAPQQDHWHQHPPKTHMLLSHQTLSSYPCTETAAVTKVWNPIYQHGAPRHSSLSAPRDIAQALMTADSHQPHAAQYRGQL</sequence>
<protein>
    <submittedName>
        <fullName evidence="2">Uncharacterized protein</fullName>
    </submittedName>
</protein>
<proteinExistence type="predicted"/>
<reference evidence="2" key="1">
    <citation type="submission" date="2019-04" db="EMBL/GenBank/DDBJ databases">
        <authorList>
            <person name="Alioto T."/>
            <person name="Alioto T."/>
        </authorList>
    </citation>
    <scope>NUCLEOTIDE SEQUENCE [LARGE SCALE GENOMIC DNA]</scope>
</reference>
<dbReference type="AlphaFoldDB" id="A0A5E4CSC9"/>
<organism evidence="2 3">
    <name type="scientific">Marmota monax</name>
    <name type="common">Woodchuck</name>
    <dbReference type="NCBI Taxonomy" id="9995"/>
    <lineage>
        <taxon>Eukaryota</taxon>
        <taxon>Metazoa</taxon>
        <taxon>Chordata</taxon>
        <taxon>Craniata</taxon>
        <taxon>Vertebrata</taxon>
        <taxon>Euteleostomi</taxon>
        <taxon>Mammalia</taxon>
        <taxon>Eutheria</taxon>
        <taxon>Euarchontoglires</taxon>
        <taxon>Glires</taxon>
        <taxon>Rodentia</taxon>
        <taxon>Sciuromorpha</taxon>
        <taxon>Sciuridae</taxon>
        <taxon>Xerinae</taxon>
        <taxon>Marmotini</taxon>
        <taxon>Marmota</taxon>
    </lineage>
</organism>
<keyword evidence="3" id="KW-1185">Reference proteome</keyword>
<feature type="compositionally biased region" description="Polar residues" evidence="1">
    <location>
        <begin position="13"/>
        <end position="31"/>
    </location>
</feature>
<evidence type="ECO:0000313" key="2">
    <source>
        <dbReference type="EMBL" id="VTJ84059.1"/>
    </source>
</evidence>
<evidence type="ECO:0000313" key="3">
    <source>
        <dbReference type="Proteomes" id="UP000335636"/>
    </source>
</evidence>
<gene>
    <name evidence="2" type="ORF">MONAX_5E010439</name>
</gene>
<name>A0A5E4CSC9_MARMO</name>
<feature type="region of interest" description="Disordered" evidence="1">
    <location>
        <begin position="1"/>
        <end position="40"/>
    </location>
</feature>